<dbReference type="Proteomes" id="UP000198929">
    <property type="component" value="Unassembled WGS sequence"/>
</dbReference>
<dbReference type="AlphaFoldDB" id="A0A1H9UNJ0"/>
<accession>A0A1H9UNJ0</accession>
<evidence type="ECO:0000313" key="1">
    <source>
        <dbReference type="EMBL" id="SES10851.1"/>
    </source>
</evidence>
<evidence type="ECO:0000313" key="2">
    <source>
        <dbReference type="Proteomes" id="UP000198929"/>
    </source>
</evidence>
<organism evidence="1 2">
    <name type="scientific">Corynebacterium cystitidis DSM 20524</name>
    <dbReference type="NCBI Taxonomy" id="1121357"/>
    <lineage>
        <taxon>Bacteria</taxon>
        <taxon>Bacillati</taxon>
        <taxon>Actinomycetota</taxon>
        <taxon>Actinomycetes</taxon>
        <taxon>Mycobacteriales</taxon>
        <taxon>Corynebacteriaceae</taxon>
        <taxon>Corynebacterium</taxon>
    </lineage>
</organism>
<dbReference type="EMBL" id="FOGQ01000008">
    <property type="protein sequence ID" value="SES10851.1"/>
    <property type="molecule type" value="Genomic_DNA"/>
</dbReference>
<protein>
    <recommendedName>
        <fullName evidence="3">PIN domain-containing protein</fullName>
    </recommendedName>
</protein>
<sequence>MKDWRITDYKITNTDHHDGHDYHIVNAALAGQTDYLVTNDKAFSRGLNLDDFPFEILSSDEFLCLVYESAPELCLQVSHDELRYWQTKKQTDPSIAVNLPKTLRNAGCPIFAEKVRHMVLQINDETYRC</sequence>
<keyword evidence="2" id="KW-1185">Reference proteome</keyword>
<gene>
    <name evidence="1" type="ORF">SAMN05661109_01892</name>
</gene>
<proteinExistence type="predicted"/>
<evidence type="ECO:0008006" key="3">
    <source>
        <dbReference type="Google" id="ProtNLM"/>
    </source>
</evidence>
<name>A0A1H9UNJ0_9CORY</name>
<reference evidence="2" key="1">
    <citation type="submission" date="2016-10" db="EMBL/GenBank/DDBJ databases">
        <authorList>
            <person name="Varghese N."/>
            <person name="Submissions S."/>
        </authorList>
    </citation>
    <scope>NUCLEOTIDE SEQUENCE [LARGE SCALE GENOMIC DNA]</scope>
    <source>
        <strain evidence="2">DSM 20524</strain>
    </source>
</reference>